<feature type="transmembrane region" description="Helical" evidence="1">
    <location>
        <begin position="135"/>
        <end position="155"/>
    </location>
</feature>
<organism evidence="2 3">
    <name type="scientific">Parasporobacterium paucivorans DSM 15970</name>
    <dbReference type="NCBI Taxonomy" id="1122934"/>
    <lineage>
        <taxon>Bacteria</taxon>
        <taxon>Bacillati</taxon>
        <taxon>Bacillota</taxon>
        <taxon>Clostridia</taxon>
        <taxon>Lachnospirales</taxon>
        <taxon>Lachnospiraceae</taxon>
        <taxon>Parasporobacterium</taxon>
    </lineage>
</organism>
<evidence type="ECO:0000313" key="3">
    <source>
        <dbReference type="Proteomes" id="UP000184342"/>
    </source>
</evidence>
<evidence type="ECO:0000313" key="2">
    <source>
        <dbReference type="EMBL" id="SHJ62248.1"/>
    </source>
</evidence>
<keyword evidence="1" id="KW-0472">Membrane</keyword>
<name>A0A1M6KTE6_9FIRM</name>
<accession>A0A1M6KTE6</accession>
<dbReference type="STRING" id="1122934.SAMN02745691_02262"/>
<keyword evidence="3" id="KW-1185">Reference proteome</keyword>
<dbReference type="Proteomes" id="UP000184342">
    <property type="component" value="Unassembled WGS sequence"/>
</dbReference>
<dbReference type="OrthoDB" id="2060442at2"/>
<gene>
    <name evidence="2" type="ORF">SAMN02745691_02262</name>
</gene>
<feature type="transmembrane region" description="Helical" evidence="1">
    <location>
        <begin position="79"/>
        <end position="96"/>
    </location>
</feature>
<protein>
    <recommendedName>
        <fullName evidence="4">Type IV leader peptidase family protein</fullName>
    </recommendedName>
</protein>
<evidence type="ECO:0000256" key="1">
    <source>
        <dbReference type="SAM" id="Phobius"/>
    </source>
</evidence>
<feature type="transmembrane region" description="Helical" evidence="1">
    <location>
        <begin position="50"/>
        <end position="67"/>
    </location>
</feature>
<reference evidence="2 3" key="1">
    <citation type="submission" date="2016-11" db="EMBL/GenBank/DDBJ databases">
        <authorList>
            <person name="Jaros S."/>
            <person name="Januszkiewicz K."/>
            <person name="Wedrychowicz H."/>
        </authorList>
    </citation>
    <scope>NUCLEOTIDE SEQUENCE [LARGE SCALE GENOMIC DNA]</scope>
    <source>
        <strain evidence="2 3">DSM 15970</strain>
    </source>
</reference>
<proteinExistence type="predicted"/>
<dbReference type="AlphaFoldDB" id="A0A1M6KTE6"/>
<dbReference type="EMBL" id="FQYT01000029">
    <property type="protein sequence ID" value="SHJ62248.1"/>
    <property type="molecule type" value="Genomic_DNA"/>
</dbReference>
<evidence type="ECO:0008006" key="4">
    <source>
        <dbReference type="Google" id="ProtNLM"/>
    </source>
</evidence>
<keyword evidence="1" id="KW-0812">Transmembrane</keyword>
<keyword evidence="1" id="KW-1133">Transmembrane helix</keyword>
<feature type="transmembrane region" description="Helical" evidence="1">
    <location>
        <begin position="102"/>
        <end position="123"/>
    </location>
</feature>
<sequence>MIIALMIMTSIYFVIVGLQDLWERKIYSFPCTILSALWMIKIAMETKMSIYMYLIYLALCLAIYYFFTQKRIWGAGDSDLFFLFSIVYLACAKGNISFEFLIIEILLFIAVLVSALMIGWIEAKFKKMKIGKESSIAVAPGFAVVLIAVMWKGVIGC</sequence>
<dbReference type="RefSeq" id="WP_073994512.1">
    <property type="nucleotide sequence ID" value="NZ_FQYT01000029.1"/>
</dbReference>